<proteinExistence type="predicted"/>
<keyword evidence="2" id="KW-1185">Reference proteome</keyword>
<gene>
    <name evidence="1" type="ORF">BN9_012600</name>
</gene>
<dbReference type="InParanoid" id="A0A024G1R2"/>
<evidence type="ECO:0000313" key="1">
    <source>
        <dbReference type="EMBL" id="CCI40476.1"/>
    </source>
</evidence>
<comment type="caution">
    <text evidence="1">The sequence shown here is derived from an EMBL/GenBank/DDBJ whole genome shotgun (WGS) entry which is preliminary data.</text>
</comment>
<dbReference type="AlphaFoldDB" id="A0A024G1R2"/>
<accession>A0A024G1R2</accession>
<reference evidence="1 2" key="1">
    <citation type="submission" date="2012-05" db="EMBL/GenBank/DDBJ databases">
        <title>Recombination and specialization in a pathogen metapopulation.</title>
        <authorList>
            <person name="Gardiner A."/>
            <person name="Kemen E."/>
            <person name="Schultz-Larsen T."/>
            <person name="MacLean D."/>
            <person name="Van Oosterhout C."/>
            <person name="Jones J.D.G."/>
        </authorList>
    </citation>
    <scope>NUCLEOTIDE SEQUENCE [LARGE SCALE GENOMIC DNA]</scope>
    <source>
        <strain evidence="1 2">Ac Nc2</strain>
    </source>
</reference>
<evidence type="ECO:0000313" key="2">
    <source>
        <dbReference type="Proteomes" id="UP000053237"/>
    </source>
</evidence>
<organism evidence="1 2">
    <name type="scientific">Albugo candida</name>
    <dbReference type="NCBI Taxonomy" id="65357"/>
    <lineage>
        <taxon>Eukaryota</taxon>
        <taxon>Sar</taxon>
        <taxon>Stramenopiles</taxon>
        <taxon>Oomycota</taxon>
        <taxon>Peronosporomycetes</taxon>
        <taxon>Albuginales</taxon>
        <taxon>Albuginaceae</taxon>
        <taxon>Albugo</taxon>
    </lineage>
</organism>
<dbReference type="EMBL" id="CAIX01000009">
    <property type="protein sequence ID" value="CCI40476.1"/>
    <property type="molecule type" value="Genomic_DNA"/>
</dbReference>
<protein>
    <submittedName>
        <fullName evidence="1">Uncharacterized protein</fullName>
    </submittedName>
</protein>
<sequence length="139" mass="16491">MTKEKILRSVLLVSLLNTSRKHFKDRIETRLLRLDAVIIYADSLEILFKSLNEYRVGTTVKRLSETHIIDVSSDSRYYATNLQRYQQKPNKVTQWCFQRDILQLGFNVKCFKKLVCIFQVFQTQQPGKYTRTLVSDDYM</sequence>
<dbReference type="Proteomes" id="UP000053237">
    <property type="component" value="Unassembled WGS sequence"/>
</dbReference>
<name>A0A024G1R2_9STRA</name>